<evidence type="ECO:0000256" key="1">
    <source>
        <dbReference type="ARBA" id="ARBA00010617"/>
    </source>
</evidence>
<keyword evidence="2" id="KW-0503">Monooxygenase</keyword>
<evidence type="ECO:0000256" key="2">
    <source>
        <dbReference type="ARBA" id="ARBA00023033"/>
    </source>
</evidence>
<reference evidence="3 4" key="1">
    <citation type="submission" date="2020-02" db="EMBL/GenBank/DDBJ databases">
        <authorList>
            <person name="Ferguson B K."/>
        </authorList>
    </citation>
    <scope>NUCLEOTIDE SEQUENCE [LARGE SCALE GENOMIC DNA]</scope>
</reference>
<dbReference type="EMBL" id="CADCXU010030313">
    <property type="protein sequence ID" value="CAB0016415.1"/>
    <property type="molecule type" value="Genomic_DNA"/>
</dbReference>
<dbReference type="InterPro" id="IPR001128">
    <property type="entry name" value="Cyt_P450"/>
</dbReference>
<keyword evidence="4" id="KW-1185">Reference proteome</keyword>
<dbReference type="Proteomes" id="UP000479000">
    <property type="component" value="Unassembled WGS sequence"/>
</dbReference>
<comment type="similarity">
    <text evidence="1">Belongs to the cytochrome P450 family.</text>
</comment>
<sequence length="222" mass="25011">MRKFYYVYCYSNIIENVLPAHKECRCLDNRLCHCCHDNRRAYCSRRCHNNRQSHGNRRSHGSRLCHDNRRRHDNWRSYGSCHCHDDRRSHGSRVGMATAGLARAAVTMTTAGLKGAAVAMTTAGHTVAAVGMATSGLLVADDESAVAVETTVAMVSANEFGHVFRENMGSVSAVFVSNPSIIRKIFLVEGKYPRHFVPKAWTLYNELHNCKRGLFFIENLHK</sequence>
<dbReference type="OrthoDB" id="3945418at2759"/>
<dbReference type="GO" id="GO:0020037">
    <property type="term" value="F:heme binding"/>
    <property type="evidence" value="ECO:0007669"/>
    <property type="project" value="InterPro"/>
</dbReference>
<organism evidence="3 4">
    <name type="scientific">Nesidiocoris tenuis</name>
    <dbReference type="NCBI Taxonomy" id="355587"/>
    <lineage>
        <taxon>Eukaryota</taxon>
        <taxon>Metazoa</taxon>
        <taxon>Ecdysozoa</taxon>
        <taxon>Arthropoda</taxon>
        <taxon>Hexapoda</taxon>
        <taxon>Insecta</taxon>
        <taxon>Pterygota</taxon>
        <taxon>Neoptera</taxon>
        <taxon>Paraneoptera</taxon>
        <taxon>Hemiptera</taxon>
        <taxon>Heteroptera</taxon>
        <taxon>Panheteroptera</taxon>
        <taxon>Cimicomorpha</taxon>
        <taxon>Miridae</taxon>
        <taxon>Dicyphina</taxon>
        <taxon>Nesidiocoris</taxon>
    </lineage>
</organism>
<dbReference type="AlphaFoldDB" id="A0A6H5HE74"/>
<name>A0A6H5HE74_9HEMI</name>
<evidence type="ECO:0000313" key="4">
    <source>
        <dbReference type="Proteomes" id="UP000479000"/>
    </source>
</evidence>
<evidence type="ECO:0000313" key="3">
    <source>
        <dbReference type="EMBL" id="CAB0016415.1"/>
    </source>
</evidence>
<keyword evidence="2" id="KW-0560">Oxidoreductase</keyword>
<dbReference type="GO" id="GO:0004497">
    <property type="term" value="F:monooxygenase activity"/>
    <property type="evidence" value="ECO:0007669"/>
    <property type="project" value="UniProtKB-KW"/>
</dbReference>
<dbReference type="GO" id="GO:0005506">
    <property type="term" value="F:iron ion binding"/>
    <property type="evidence" value="ECO:0007669"/>
    <property type="project" value="InterPro"/>
</dbReference>
<dbReference type="InterPro" id="IPR036396">
    <property type="entry name" value="Cyt_P450_sf"/>
</dbReference>
<gene>
    <name evidence="3" type="ORF">NTEN_LOCUS20601</name>
</gene>
<accession>A0A6H5HE74</accession>
<dbReference type="Gene3D" id="1.10.630.10">
    <property type="entry name" value="Cytochrome P450"/>
    <property type="match status" value="1"/>
</dbReference>
<proteinExistence type="inferred from homology"/>
<dbReference type="GO" id="GO:0016705">
    <property type="term" value="F:oxidoreductase activity, acting on paired donors, with incorporation or reduction of molecular oxygen"/>
    <property type="evidence" value="ECO:0007669"/>
    <property type="project" value="InterPro"/>
</dbReference>
<protein>
    <submittedName>
        <fullName evidence="3">Uncharacterized protein</fullName>
    </submittedName>
</protein>
<dbReference type="Pfam" id="PF00067">
    <property type="entry name" value="p450"/>
    <property type="match status" value="1"/>
</dbReference>